<feature type="transmembrane region" description="Helical" evidence="2">
    <location>
        <begin position="157"/>
        <end position="175"/>
    </location>
</feature>
<dbReference type="Proteomes" id="UP000054248">
    <property type="component" value="Unassembled WGS sequence"/>
</dbReference>
<keyword evidence="4" id="KW-1185">Reference proteome</keyword>
<feature type="compositionally biased region" description="Basic and acidic residues" evidence="1">
    <location>
        <begin position="14"/>
        <end position="25"/>
    </location>
</feature>
<gene>
    <name evidence="3" type="ORF">M407DRAFT_176858</name>
</gene>
<evidence type="ECO:0000256" key="1">
    <source>
        <dbReference type="SAM" id="MobiDB-lite"/>
    </source>
</evidence>
<organism evidence="3 4">
    <name type="scientific">Tulasnella calospora MUT 4182</name>
    <dbReference type="NCBI Taxonomy" id="1051891"/>
    <lineage>
        <taxon>Eukaryota</taxon>
        <taxon>Fungi</taxon>
        <taxon>Dikarya</taxon>
        <taxon>Basidiomycota</taxon>
        <taxon>Agaricomycotina</taxon>
        <taxon>Agaricomycetes</taxon>
        <taxon>Cantharellales</taxon>
        <taxon>Tulasnellaceae</taxon>
        <taxon>Tulasnella</taxon>
    </lineage>
</organism>
<dbReference type="AlphaFoldDB" id="A0A0C3QD58"/>
<dbReference type="HOGENOM" id="CLU_1310911_0_0_1"/>
<feature type="transmembrane region" description="Helical" evidence="2">
    <location>
        <begin position="90"/>
        <end position="110"/>
    </location>
</feature>
<keyword evidence="2" id="KW-1133">Transmembrane helix</keyword>
<evidence type="ECO:0000313" key="3">
    <source>
        <dbReference type="EMBL" id="KIO28815.1"/>
    </source>
</evidence>
<keyword evidence="2" id="KW-0812">Transmembrane</keyword>
<keyword evidence="2" id="KW-0472">Membrane</keyword>
<evidence type="ECO:0000313" key="4">
    <source>
        <dbReference type="Proteomes" id="UP000054248"/>
    </source>
</evidence>
<sequence length="210" mass="23497">MDGFHLVVAGPVDRAEASRSGLDRKKLPRCGASASFTDTHQDEEDMPCPSTKGSFERRTDKDFRAGLQGMRRPLASIPALPPCMQSLSRLTFYIFFIIFSIQANDAAALLNSFMPLWECHQNDPFDDPLDIRDMNIAHLSQSIFHSAESFLGHPLKIFVFLLLLLFLFVAIRIVTKYHFAPCFYACSRLLAGIACPCLDSNHPWLAAVST</sequence>
<feature type="region of interest" description="Disordered" evidence="1">
    <location>
        <begin position="14"/>
        <end position="55"/>
    </location>
</feature>
<evidence type="ECO:0000256" key="2">
    <source>
        <dbReference type="SAM" id="Phobius"/>
    </source>
</evidence>
<proteinExistence type="predicted"/>
<dbReference type="EMBL" id="KN822990">
    <property type="protein sequence ID" value="KIO28815.1"/>
    <property type="molecule type" value="Genomic_DNA"/>
</dbReference>
<name>A0A0C3QD58_9AGAM</name>
<reference evidence="3 4" key="1">
    <citation type="submission" date="2014-04" db="EMBL/GenBank/DDBJ databases">
        <authorList>
            <consortium name="DOE Joint Genome Institute"/>
            <person name="Kuo A."/>
            <person name="Girlanda M."/>
            <person name="Perotto S."/>
            <person name="Kohler A."/>
            <person name="Nagy L.G."/>
            <person name="Floudas D."/>
            <person name="Copeland A."/>
            <person name="Barry K.W."/>
            <person name="Cichocki N."/>
            <person name="Veneault-Fourrey C."/>
            <person name="LaButti K."/>
            <person name="Lindquist E.A."/>
            <person name="Lipzen A."/>
            <person name="Lundell T."/>
            <person name="Morin E."/>
            <person name="Murat C."/>
            <person name="Sun H."/>
            <person name="Tunlid A."/>
            <person name="Henrissat B."/>
            <person name="Grigoriev I.V."/>
            <person name="Hibbett D.S."/>
            <person name="Martin F."/>
            <person name="Nordberg H.P."/>
            <person name="Cantor M.N."/>
            <person name="Hua S.X."/>
        </authorList>
    </citation>
    <scope>NUCLEOTIDE SEQUENCE [LARGE SCALE GENOMIC DNA]</scope>
    <source>
        <strain evidence="3 4">MUT 4182</strain>
    </source>
</reference>
<protein>
    <submittedName>
        <fullName evidence="3">Uncharacterized protein</fullName>
    </submittedName>
</protein>
<reference evidence="4" key="2">
    <citation type="submission" date="2015-01" db="EMBL/GenBank/DDBJ databases">
        <title>Evolutionary Origins and Diversification of the Mycorrhizal Mutualists.</title>
        <authorList>
            <consortium name="DOE Joint Genome Institute"/>
            <consortium name="Mycorrhizal Genomics Consortium"/>
            <person name="Kohler A."/>
            <person name="Kuo A."/>
            <person name="Nagy L.G."/>
            <person name="Floudas D."/>
            <person name="Copeland A."/>
            <person name="Barry K.W."/>
            <person name="Cichocki N."/>
            <person name="Veneault-Fourrey C."/>
            <person name="LaButti K."/>
            <person name="Lindquist E.A."/>
            <person name="Lipzen A."/>
            <person name="Lundell T."/>
            <person name="Morin E."/>
            <person name="Murat C."/>
            <person name="Riley R."/>
            <person name="Ohm R."/>
            <person name="Sun H."/>
            <person name="Tunlid A."/>
            <person name="Henrissat B."/>
            <person name="Grigoriev I.V."/>
            <person name="Hibbett D.S."/>
            <person name="Martin F."/>
        </authorList>
    </citation>
    <scope>NUCLEOTIDE SEQUENCE [LARGE SCALE GENOMIC DNA]</scope>
    <source>
        <strain evidence="4">MUT 4182</strain>
    </source>
</reference>
<accession>A0A0C3QD58</accession>